<dbReference type="GO" id="GO:0140663">
    <property type="term" value="F:ATP-dependent FeS chaperone activity"/>
    <property type="evidence" value="ECO:0007669"/>
    <property type="project" value="InterPro"/>
</dbReference>
<dbReference type="GO" id="GO:0005739">
    <property type="term" value="C:mitochondrion"/>
    <property type="evidence" value="ECO:0007669"/>
    <property type="project" value="TreeGrafter"/>
</dbReference>
<keyword evidence="1" id="KW-0004">4Fe-4S</keyword>
<dbReference type="GO" id="GO:0005524">
    <property type="term" value="F:ATP binding"/>
    <property type="evidence" value="ECO:0007669"/>
    <property type="project" value="UniProtKB-KW"/>
</dbReference>
<keyword evidence="2" id="KW-0479">Metal-binding</keyword>
<accession>A0A6P6Y411</accession>
<dbReference type="AlphaFoldDB" id="A0A6P6Y411"/>
<evidence type="ECO:0000256" key="4">
    <source>
        <dbReference type="ARBA" id="ARBA00022840"/>
    </source>
</evidence>
<evidence type="ECO:0000256" key="6">
    <source>
        <dbReference type="ARBA" id="ARBA00023014"/>
    </source>
</evidence>
<evidence type="ECO:0000313" key="8">
    <source>
        <dbReference type="Proteomes" id="UP000515146"/>
    </source>
</evidence>
<evidence type="ECO:0000313" key="9">
    <source>
        <dbReference type="RefSeq" id="XP_027200222.1"/>
    </source>
</evidence>
<reference evidence="9" key="1">
    <citation type="submission" date="2025-08" db="UniProtKB">
        <authorList>
            <consortium name="RefSeq"/>
        </authorList>
    </citation>
    <scope>IDENTIFICATION</scope>
    <source>
        <strain evidence="9">Airmid</strain>
    </source>
</reference>
<dbReference type="SUPFAM" id="SSF52540">
    <property type="entry name" value="P-loop containing nucleoside triphosphate hydrolases"/>
    <property type="match status" value="1"/>
</dbReference>
<dbReference type="Pfam" id="PF10609">
    <property type="entry name" value="ParA"/>
    <property type="match status" value="1"/>
</dbReference>
<keyword evidence="4" id="KW-0067">ATP-binding</keyword>
<dbReference type="RefSeq" id="XP_027200222.1">
    <property type="nucleotide sequence ID" value="XM_027344421.1"/>
</dbReference>
<keyword evidence="6" id="KW-0411">Iron-sulfur</keyword>
<organism evidence="8 9">
    <name type="scientific">Dermatophagoides pteronyssinus</name>
    <name type="common">European house dust mite</name>
    <dbReference type="NCBI Taxonomy" id="6956"/>
    <lineage>
        <taxon>Eukaryota</taxon>
        <taxon>Metazoa</taxon>
        <taxon>Ecdysozoa</taxon>
        <taxon>Arthropoda</taxon>
        <taxon>Chelicerata</taxon>
        <taxon>Arachnida</taxon>
        <taxon>Acari</taxon>
        <taxon>Acariformes</taxon>
        <taxon>Sarcoptiformes</taxon>
        <taxon>Astigmata</taxon>
        <taxon>Psoroptidia</taxon>
        <taxon>Analgoidea</taxon>
        <taxon>Pyroglyphidae</taxon>
        <taxon>Dermatophagoidinae</taxon>
        <taxon>Dermatophagoides</taxon>
    </lineage>
</organism>
<dbReference type="OMA" id="ANFACSM"/>
<dbReference type="GO" id="GO:0046872">
    <property type="term" value="F:metal ion binding"/>
    <property type="evidence" value="ECO:0007669"/>
    <property type="project" value="UniProtKB-KW"/>
</dbReference>
<evidence type="ECO:0000256" key="5">
    <source>
        <dbReference type="ARBA" id="ARBA00023004"/>
    </source>
</evidence>
<evidence type="ECO:0000256" key="1">
    <source>
        <dbReference type="ARBA" id="ARBA00022485"/>
    </source>
</evidence>
<dbReference type="PANTHER" id="PTHR42961">
    <property type="entry name" value="IRON-SULFUR PROTEIN NUBPL"/>
    <property type="match status" value="1"/>
</dbReference>
<dbReference type="InParanoid" id="A0A6P6Y411"/>
<sequence>MHARIESADNRSALIESNMNLAKNFYRIYRRQINPSLIIWSSSYSTTISSSDKKRTKFSKKLPIAGVERIILISSAKGGVGKSSVTVNLALAIKCLYPNKKIGILDADIFGPSLPTMIGLLGKKPTTNKQNLIIPLVNYGVKCMSMGFLVDEDKPIVWRGLMVMSAMEKLLRFVYWGNLDLLIIDMPPGTGDTQLSIVQNIPIDGVIIVTTPQKVCLADVVRGTQMFQDLDVPVLGFVKNMSHFICDNCSHHQSIFWDSNELEYLAKKFNTEILAQIPLDPNLSKSLDNGCPLVVENPDNPCSQIFIQLAGKVLSNLENER</sequence>
<dbReference type="Proteomes" id="UP000515146">
    <property type="component" value="Unplaced"/>
</dbReference>
<evidence type="ECO:0000256" key="3">
    <source>
        <dbReference type="ARBA" id="ARBA00022741"/>
    </source>
</evidence>
<dbReference type="InterPro" id="IPR027417">
    <property type="entry name" value="P-loop_NTPase"/>
</dbReference>
<dbReference type="CTD" id="80224"/>
<proteinExistence type="inferred from homology"/>
<dbReference type="CDD" id="cd02037">
    <property type="entry name" value="Mrp_NBP35"/>
    <property type="match status" value="1"/>
</dbReference>
<comment type="similarity">
    <text evidence="7">Belongs to the Mrp/NBP35 ATP-binding proteins family.</text>
</comment>
<evidence type="ECO:0000256" key="2">
    <source>
        <dbReference type="ARBA" id="ARBA00022723"/>
    </source>
</evidence>
<dbReference type="InterPro" id="IPR019591">
    <property type="entry name" value="Mrp/NBP35_ATP-bd"/>
</dbReference>
<keyword evidence="5" id="KW-0408">Iron</keyword>
<keyword evidence="3" id="KW-0547">Nucleotide-binding</keyword>
<name>A0A6P6Y411_DERPT</name>
<dbReference type="PANTHER" id="PTHR42961:SF2">
    <property type="entry name" value="IRON-SULFUR PROTEIN NUBPL"/>
    <property type="match status" value="1"/>
</dbReference>
<dbReference type="GO" id="GO:0051539">
    <property type="term" value="F:4 iron, 4 sulfur cluster binding"/>
    <property type="evidence" value="ECO:0007669"/>
    <property type="project" value="UniProtKB-KW"/>
</dbReference>
<dbReference type="FunCoup" id="A0A6P6Y411">
    <property type="interactions" value="709"/>
</dbReference>
<gene>
    <name evidence="9" type="primary">LOC113794310</name>
</gene>
<keyword evidence="8" id="KW-1185">Reference proteome</keyword>
<dbReference type="FunFam" id="3.40.50.300:FF:001278">
    <property type="entry name" value="Iron-sulfur cluster carrier protein"/>
    <property type="match status" value="1"/>
</dbReference>
<dbReference type="HAMAP" id="MF_02040">
    <property type="entry name" value="Mrp_NBP35"/>
    <property type="match status" value="1"/>
</dbReference>
<dbReference type="KEGG" id="dpte:113794310"/>
<protein>
    <submittedName>
        <fullName evidence="9">Iron-sulfur protein NUBPL-like</fullName>
    </submittedName>
</protein>
<dbReference type="GO" id="GO:0032981">
    <property type="term" value="P:mitochondrial respiratory chain complex I assembly"/>
    <property type="evidence" value="ECO:0007669"/>
    <property type="project" value="TreeGrafter"/>
</dbReference>
<dbReference type="GO" id="GO:0016226">
    <property type="term" value="P:iron-sulfur cluster assembly"/>
    <property type="evidence" value="ECO:0007669"/>
    <property type="project" value="InterPro"/>
</dbReference>
<dbReference type="InterPro" id="IPR033756">
    <property type="entry name" value="YlxH/NBP35"/>
</dbReference>
<dbReference type="InterPro" id="IPR044304">
    <property type="entry name" value="NUBPL-like"/>
</dbReference>
<dbReference type="OrthoDB" id="1741334at2759"/>
<evidence type="ECO:0000256" key="7">
    <source>
        <dbReference type="ARBA" id="ARBA00024036"/>
    </source>
</evidence>
<dbReference type="Gene3D" id="3.40.50.300">
    <property type="entry name" value="P-loop containing nucleotide triphosphate hydrolases"/>
    <property type="match status" value="1"/>
</dbReference>